<comment type="catalytic activity">
    <reaction evidence="6">
        <text>4 Fe(2+) + O2 + 4 H(+) = 4 Fe(3+) + 2 H2O</text>
        <dbReference type="Rhea" id="RHEA:11148"/>
        <dbReference type="ChEBI" id="CHEBI:15377"/>
        <dbReference type="ChEBI" id="CHEBI:15378"/>
        <dbReference type="ChEBI" id="CHEBI:15379"/>
        <dbReference type="ChEBI" id="CHEBI:29033"/>
        <dbReference type="ChEBI" id="CHEBI:29034"/>
        <dbReference type="EC" id="1.16.3.1"/>
    </reaction>
</comment>
<dbReference type="GO" id="GO:0005737">
    <property type="term" value="C:cytoplasm"/>
    <property type="evidence" value="ECO:0007669"/>
    <property type="project" value="TreeGrafter"/>
</dbReference>
<dbReference type="CDD" id="cd01056">
    <property type="entry name" value="Euk_Ferritin"/>
    <property type="match status" value="1"/>
</dbReference>
<dbReference type="GO" id="GO:0008199">
    <property type="term" value="F:ferric iron binding"/>
    <property type="evidence" value="ECO:0007669"/>
    <property type="project" value="InterPro"/>
</dbReference>
<feature type="binding site" evidence="5">
    <location>
        <position position="157"/>
    </location>
    <ligand>
        <name>Fe cation</name>
        <dbReference type="ChEBI" id="CHEBI:24875"/>
        <label>1</label>
    </ligand>
</feature>
<dbReference type="PANTHER" id="PTHR11431:SF75">
    <property type="entry name" value="FERRITIN"/>
    <property type="match status" value="1"/>
</dbReference>
<dbReference type="AlphaFoldDB" id="A0A226E7C6"/>
<dbReference type="InterPro" id="IPR009078">
    <property type="entry name" value="Ferritin-like_SF"/>
</dbReference>
<dbReference type="InterPro" id="IPR008331">
    <property type="entry name" value="Ferritin_DPS_dom"/>
</dbReference>
<feature type="binding site" evidence="5">
    <location>
        <position position="202"/>
    </location>
    <ligand>
        <name>Fe cation</name>
        <dbReference type="ChEBI" id="CHEBI:24875"/>
        <label>1</label>
    </ligand>
</feature>
<accession>A0A226E7C6</accession>
<evidence type="ECO:0000256" key="2">
    <source>
        <dbReference type="ARBA" id="ARBA00022434"/>
    </source>
</evidence>
<dbReference type="InterPro" id="IPR001519">
    <property type="entry name" value="Ferritin"/>
</dbReference>
<feature type="domain" description="Ferritin-like diiron" evidence="7">
    <location>
        <begin position="105"/>
        <end position="254"/>
    </location>
</feature>
<dbReference type="Gene3D" id="1.20.1260.10">
    <property type="match status" value="1"/>
</dbReference>
<evidence type="ECO:0000256" key="5">
    <source>
        <dbReference type="PIRSR" id="PIRSR601519-1"/>
    </source>
</evidence>
<dbReference type="GO" id="GO:0006826">
    <property type="term" value="P:iron ion transport"/>
    <property type="evidence" value="ECO:0007669"/>
    <property type="project" value="InterPro"/>
</dbReference>
<dbReference type="InterPro" id="IPR012347">
    <property type="entry name" value="Ferritin-like"/>
</dbReference>
<evidence type="ECO:0000259" key="7">
    <source>
        <dbReference type="PROSITE" id="PS50905"/>
    </source>
</evidence>
<feature type="binding site" evidence="5">
    <location>
        <position position="160"/>
    </location>
    <ligand>
        <name>Fe cation</name>
        <dbReference type="ChEBI" id="CHEBI:24875"/>
        <label>1</label>
    </ligand>
</feature>
<dbReference type="PROSITE" id="PS00204">
    <property type="entry name" value="FERRITIN_2"/>
    <property type="match status" value="1"/>
</dbReference>
<dbReference type="GO" id="GO:0006879">
    <property type="term" value="P:intracellular iron ion homeostasis"/>
    <property type="evidence" value="ECO:0007669"/>
    <property type="project" value="UniProtKB-KW"/>
</dbReference>
<dbReference type="InterPro" id="IPR009040">
    <property type="entry name" value="Ferritin-like_diiron"/>
</dbReference>
<evidence type="ECO:0000256" key="6">
    <source>
        <dbReference type="RuleBase" id="RU361145"/>
    </source>
</evidence>
<dbReference type="FunFam" id="1.20.1260.10:FF:000002">
    <property type="entry name" value="Ferritin, mitochondrial"/>
    <property type="match status" value="1"/>
</dbReference>
<evidence type="ECO:0000313" key="8">
    <source>
        <dbReference type="EMBL" id="OXA53258.1"/>
    </source>
</evidence>
<keyword evidence="2 6" id="KW-0409">Iron storage</keyword>
<evidence type="ECO:0000313" key="9">
    <source>
        <dbReference type="Proteomes" id="UP000198287"/>
    </source>
</evidence>
<dbReference type="STRING" id="158441.A0A226E7C6"/>
<comment type="caution">
    <text evidence="8">The sequence shown here is derived from an EMBL/GenBank/DDBJ whole genome shotgun (WGS) entry which is preliminary data.</text>
</comment>
<evidence type="ECO:0000256" key="1">
    <source>
        <dbReference type="ARBA" id="ARBA00007513"/>
    </source>
</evidence>
<organism evidence="8 9">
    <name type="scientific">Folsomia candida</name>
    <name type="common">Springtail</name>
    <dbReference type="NCBI Taxonomy" id="158441"/>
    <lineage>
        <taxon>Eukaryota</taxon>
        <taxon>Metazoa</taxon>
        <taxon>Ecdysozoa</taxon>
        <taxon>Arthropoda</taxon>
        <taxon>Hexapoda</taxon>
        <taxon>Collembola</taxon>
        <taxon>Entomobryomorpha</taxon>
        <taxon>Isotomoidea</taxon>
        <taxon>Isotomidae</taxon>
        <taxon>Proisotominae</taxon>
        <taxon>Folsomia</taxon>
    </lineage>
</organism>
<reference evidence="8 9" key="1">
    <citation type="submission" date="2015-12" db="EMBL/GenBank/DDBJ databases">
        <title>The genome of Folsomia candida.</title>
        <authorList>
            <person name="Faddeeva A."/>
            <person name="Derks M.F."/>
            <person name="Anvar Y."/>
            <person name="Smit S."/>
            <person name="Van Straalen N."/>
            <person name="Roelofs D."/>
        </authorList>
    </citation>
    <scope>NUCLEOTIDE SEQUENCE [LARGE SCALE GENOMIC DNA]</scope>
    <source>
        <strain evidence="8 9">VU population</strain>
        <tissue evidence="8">Whole body</tissue>
    </source>
</reference>
<dbReference type="GO" id="GO:0004322">
    <property type="term" value="F:ferroxidase activity"/>
    <property type="evidence" value="ECO:0007669"/>
    <property type="project" value="UniProtKB-EC"/>
</dbReference>
<comment type="similarity">
    <text evidence="1 6">Belongs to the ferritin family.</text>
</comment>
<keyword evidence="3 5" id="KW-0479">Metal-binding</keyword>
<dbReference type="OMA" id="EECEGHI"/>
<gene>
    <name evidence="8" type="ORF">Fcan01_12686</name>
</gene>
<dbReference type="OrthoDB" id="186462at2759"/>
<protein>
    <recommendedName>
        <fullName evidence="6">Ferritin</fullName>
        <ecNumber evidence="6">1.16.3.1</ecNumber>
    </recommendedName>
</protein>
<sequence>MVLVASRGLLCCGRWRVAGVWMRNKSLQVHSTNRECCFGTPVSGRTAAIPNLLCPIRGFSAFQRKHNLLKKSTAVLPVDAFYPILKQRISMTTPAPTTNGSLCRQNYHEECEGHINRQINMEMYASYVYMSMAYYFDRDDVAFPGLHKYFKKASDEEREHAEKLMKYQNDRGGRIMLQPIAKPSNDEWSSPLEAMTAALELEKSVNANLLKIHGVAGGNVDPHLCDFLETHFLDEQVKSMKELSDFIVQLKRCGTGLGEFIFDQEIGDK</sequence>
<dbReference type="PROSITE" id="PS00540">
    <property type="entry name" value="FERRITIN_1"/>
    <property type="match status" value="1"/>
</dbReference>
<proteinExistence type="inferred from homology"/>
<feature type="binding site" evidence="5">
    <location>
        <position position="122"/>
    </location>
    <ligand>
        <name>Fe cation</name>
        <dbReference type="ChEBI" id="CHEBI:24875"/>
        <label>1</label>
    </ligand>
</feature>
<evidence type="ECO:0000256" key="4">
    <source>
        <dbReference type="ARBA" id="ARBA00023004"/>
    </source>
</evidence>
<dbReference type="PROSITE" id="PS50905">
    <property type="entry name" value="FERRITIN_LIKE"/>
    <property type="match status" value="1"/>
</dbReference>
<dbReference type="EMBL" id="LNIX01000006">
    <property type="protein sequence ID" value="OXA53258.1"/>
    <property type="molecule type" value="Genomic_DNA"/>
</dbReference>
<dbReference type="InterPro" id="IPR014034">
    <property type="entry name" value="Ferritin_CS"/>
</dbReference>
<feature type="binding site" evidence="5">
    <location>
        <position position="236"/>
    </location>
    <ligand>
        <name>Fe cation</name>
        <dbReference type="ChEBI" id="CHEBI:24875"/>
        <label>1</label>
    </ligand>
</feature>
<dbReference type="Pfam" id="PF00210">
    <property type="entry name" value="Ferritin"/>
    <property type="match status" value="1"/>
</dbReference>
<keyword evidence="9" id="KW-1185">Reference proteome</keyword>
<evidence type="ECO:0000256" key="3">
    <source>
        <dbReference type="ARBA" id="ARBA00022723"/>
    </source>
</evidence>
<keyword evidence="6" id="KW-0560">Oxidoreductase</keyword>
<dbReference type="PANTHER" id="PTHR11431">
    <property type="entry name" value="FERRITIN"/>
    <property type="match status" value="1"/>
</dbReference>
<dbReference type="EC" id="1.16.3.1" evidence="6"/>
<comment type="function">
    <text evidence="6">Stores iron in a soluble, non-toxic, readily available form. Important for iron homeostasis. Iron is taken up in the ferrous form and deposited as ferric hydroxides after oxidation.</text>
</comment>
<dbReference type="Proteomes" id="UP000198287">
    <property type="component" value="Unassembled WGS sequence"/>
</dbReference>
<dbReference type="SUPFAM" id="SSF47240">
    <property type="entry name" value="Ferritin-like"/>
    <property type="match status" value="1"/>
</dbReference>
<keyword evidence="4 5" id="KW-0408">Iron</keyword>
<dbReference type="GO" id="GO:0008198">
    <property type="term" value="F:ferrous iron binding"/>
    <property type="evidence" value="ECO:0007669"/>
    <property type="project" value="TreeGrafter"/>
</dbReference>
<name>A0A226E7C6_FOLCA</name>